<sequence length="178" mass="20129">MSSTNNFVFKVLQVIAWIIFVGLCIEAGGLLVNFLFSIFKPQSVPNLYQKLDLSHLYEGNKAVFFGMYSFILAIALSKAYLFYIVIRLLSKLDLARPFSHYVAEQIAQISHYTFLIGILGYIAREIARNQQHHGFAAGHLNGFWADSQAFILMAAVVYIIATIFRKGVELQKEIDLTV</sequence>
<evidence type="ECO:0000313" key="3">
    <source>
        <dbReference type="Proteomes" id="UP001501725"/>
    </source>
</evidence>
<keyword evidence="1" id="KW-1133">Transmembrane helix</keyword>
<dbReference type="InterPro" id="IPR021354">
    <property type="entry name" value="DUF2975"/>
</dbReference>
<name>A0ABP8GHF1_9BACT</name>
<keyword evidence="1" id="KW-0472">Membrane</keyword>
<dbReference type="RefSeq" id="WP_345254204.1">
    <property type="nucleotide sequence ID" value="NZ_BAABGY010000005.1"/>
</dbReference>
<dbReference type="Pfam" id="PF11188">
    <property type="entry name" value="DUF2975"/>
    <property type="match status" value="1"/>
</dbReference>
<keyword evidence="3" id="KW-1185">Reference proteome</keyword>
<feature type="transmembrane region" description="Helical" evidence="1">
    <location>
        <begin position="12"/>
        <end position="39"/>
    </location>
</feature>
<feature type="transmembrane region" description="Helical" evidence="1">
    <location>
        <begin position="62"/>
        <end position="86"/>
    </location>
</feature>
<comment type="caution">
    <text evidence="2">The sequence shown here is derived from an EMBL/GenBank/DDBJ whole genome shotgun (WGS) entry which is preliminary data.</text>
</comment>
<dbReference type="Proteomes" id="UP001501725">
    <property type="component" value="Unassembled WGS sequence"/>
</dbReference>
<evidence type="ECO:0008006" key="4">
    <source>
        <dbReference type="Google" id="ProtNLM"/>
    </source>
</evidence>
<keyword evidence="1" id="KW-0812">Transmembrane</keyword>
<reference evidence="3" key="1">
    <citation type="journal article" date="2019" name="Int. J. Syst. Evol. Microbiol.">
        <title>The Global Catalogue of Microorganisms (GCM) 10K type strain sequencing project: providing services to taxonomists for standard genome sequencing and annotation.</title>
        <authorList>
            <consortium name="The Broad Institute Genomics Platform"/>
            <consortium name="The Broad Institute Genome Sequencing Center for Infectious Disease"/>
            <person name="Wu L."/>
            <person name="Ma J."/>
        </authorList>
    </citation>
    <scope>NUCLEOTIDE SEQUENCE [LARGE SCALE GENOMIC DNA]</scope>
    <source>
        <strain evidence="3">JCM 17919</strain>
    </source>
</reference>
<evidence type="ECO:0000313" key="2">
    <source>
        <dbReference type="EMBL" id="GAA4324488.1"/>
    </source>
</evidence>
<proteinExistence type="predicted"/>
<gene>
    <name evidence="2" type="ORF">GCM10023184_11880</name>
</gene>
<feature type="transmembrane region" description="Helical" evidence="1">
    <location>
        <begin position="143"/>
        <end position="164"/>
    </location>
</feature>
<accession>A0ABP8GHF1</accession>
<feature type="transmembrane region" description="Helical" evidence="1">
    <location>
        <begin position="106"/>
        <end position="123"/>
    </location>
</feature>
<dbReference type="EMBL" id="BAABGY010000005">
    <property type="protein sequence ID" value="GAA4324488.1"/>
    <property type="molecule type" value="Genomic_DNA"/>
</dbReference>
<protein>
    <recommendedName>
        <fullName evidence="4">DUF2975 domain-containing protein</fullName>
    </recommendedName>
</protein>
<evidence type="ECO:0000256" key="1">
    <source>
        <dbReference type="SAM" id="Phobius"/>
    </source>
</evidence>
<organism evidence="2 3">
    <name type="scientific">Flaviaesturariibacter amylovorans</name>
    <dbReference type="NCBI Taxonomy" id="1084520"/>
    <lineage>
        <taxon>Bacteria</taxon>
        <taxon>Pseudomonadati</taxon>
        <taxon>Bacteroidota</taxon>
        <taxon>Chitinophagia</taxon>
        <taxon>Chitinophagales</taxon>
        <taxon>Chitinophagaceae</taxon>
        <taxon>Flaviaestuariibacter</taxon>
    </lineage>
</organism>